<dbReference type="SUPFAM" id="SSF55257">
    <property type="entry name" value="RBP11-like subunits of RNA polymerase"/>
    <property type="match status" value="1"/>
</dbReference>
<dbReference type="Pfam" id="PF01193">
    <property type="entry name" value="RNA_pol_L"/>
    <property type="match status" value="1"/>
</dbReference>
<comment type="similarity">
    <text evidence="1 11">Belongs to the RNA polymerase alpha chain family.</text>
</comment>
<evidence type="ECO:0000256" key="9">
    <source>
        <dbReference type="ARBA" id="ARBA00033070"/>
    </source>
</evidence>
<keyword evidence="5 11" id="KW-0808">Transferase</keyword>
<dbReference type="Proteomes" id="UP000070560">
    <property type="component" value="Chromosome"/>
</dbReference>
<dbReference type="InterPro" id="IPR011773">
    <property type="entry name" value="DNA-dir_RpoA"/>
</dbReference>
<dbReference type="RefSeq" id="WP_066060553.1">
    <property type="nucleotide sequence ID" value="NZ_CP013015.1"/>
</dbReference>
<dbReference type="OrthoDB" id="9805706at2"/>
<dbReference type="GO" id="GO:0005737">
    <property type="term" value="C:cytoplasm"/>
    <property type="evidence" value="ECO:0007669"/>
    <property type="project" value="UniProtKB-ARBA"/>
</dbReference>
<keyword evidence="7 11" id="KW-0804">Transcription</keyword>
<dbReference type="AlphaFoldDB" id="A0A7U4TG83"/>
<dbReference type="CDD" id="cd06928">
    <property type="entry name" value="RNAP_alpha_NTD"/>
    <property type="match status" value="1"/>
</dbReference>
<feature type="region of interest" description="Alpha C-terminal domain (alpha-CTD)" evidence="11">
    <location>
        <begin position="252"/>
        <end position="339"/>
    </location>
</feature>
<dbReference type="Gene3D" id="2.170.120.12">
    <property type="entry name" value="DNA-directed RNA polymerase, insert domain"/>
    <property type="match status" value="1"/>
</dbReference>
<dbReference type="InterPro" id="IPR011263">
    <property type="entry name" value="DNA-dir_RNA_pol_RpoA/D/Rpb3"/>
</dbReference>
<evidence type="ECO:0000313" key="14">
    <source>
        <dbReference type="Proteomes" id="UP000070560"/>
    </source>
</evidence>
<proteinExistence type="inferred from homology"/>
<feature type="domain" description="DNA-directed RNA polymerase RpoA/D/Rpb3-type" evidence="12">
    <location>
        <begin position="26"/>
        <end position="234"/>
    </location>
</feature>
<protein>
    <recommendedName>
        <fullName evidence="3 11">DNA-directed RNA polymerase subunit alpha</fullName>
        <shortName evidence="11">RNAP subunit alpha</shortName>
        <ecNumber evidence="2 11">2.7.7.6</ecNumber>
    </recommendedName>
    <alternativeName>
        <fullName evidence="9 11">RNA polymerase subunit alpha</fullName>
    </alternativeName>
    <alternativeName>
        <fullName evidence="8 11">Transcriptase subunit alpha</fullName>
    </alternativeName>
</protein>
<dbReference type="InterPro" id="IPR011262">
    <property type="entry name" value="DNA-dir_RNA_pol_insert"/>
</dbReference>
<dbReference type="Pfam" id="PF03118">
    <property type="entry name" value="RNA_pol_A_CTD"/>
    <property type="match status" value="1"/>
</dbReference>
<dbReference type="GO" id="GO:0003677">
    <property type="term" value="F:DNA binding"/>
    <property type="evidence" value="ECO:0007669"/>
    <property type="project" value="UniProtKB-UniRule"/>
</dbReference>
<dbReference type="GO" id="GO:0046983">
    <property type="term" value="F:protein dimerization activity"/>
    <property type="evidence" value="ECO:0007669"/>
    <property type="project" value="InterPro"/>
</dbReference>
<comment type="subunit">
    <text evidence="11">Homodimer. The RNAP catalytic core consists of 2 alpha, 1 beta, 1 beta' and 1 omega subunit. When a sigma factor is associated with the core the holoenzyme is formed, which can initiate transcription.</text>
</comment>
<dbReference type="KEGG" id="daw:HS1_000453"/>
<dbReference type="InterPro" id="IPR011260">
    <property type="entry name" value="RNAP_asu_C"/>
</dbReference>
<dbReference type="InterPro" id="IPR036643">
    <property type="entry name" value="RNApol_insert_sf"/>
</dbReference>
<evidence type="ECO:0000256" key="6">
    <source>
        <dbReference type="ARBA" id="ARBA00022695"/>
    </source>
</evidence>
<sequence>MSKVGGVKLIKPKKVERDEKSYSPYYGKFIYEPLEKGYGITLGNALRRVLLSSIPGAAITSVKIDGVAHEFSTISGVLEDVTDIVLNLKQVRLKLHANPPRTIKIEKEGEGEVKAGDIITDGSVMIVNPEQHIATLTSKEAKLIMEMTVNLGRGYVPAERNKQEGQPLGTVPIDAIFSPIRKVNFTVRNARVGQMTDYDKLILEVWTDGTITSEKAISLAAKILRDQLDIFLIEEEEETLSELPEEKEEEEIPKEVFYKNIDELELSVRALNCLKNSHIHLIGELVQKTEDELLKTRNFGRKSLNEIKNVLHQMGLSLGMELQDFPDPEILKKIEGGQV</sequence>
<reference evidence="13 14" key="1">
    <citation type="submission" date="2015-10" db="EMBL/GenBank/DDBJ databases">
        <title>Candidatus Desulfofervidus auxilii, a hydrogenotrophic sulfate-reducing bacterium involved in the thermophilic anaerobic oxidation of methane.</title>
        <authorList>
            <person name="Krukenberg V."/>
            <person name="Richter M."/>
            <person name="Wegener G."/>
        </authorList>
    </citation>
    <scope>NUCLEOTIDE SEQUENCE [LARGE SCALE GENOMIC DNA]</scope>
    <source>
        <strain evidence="13 14">HS1</strain>
    </source>
</reference>
<dbReference type="InterPro" id="IPR036603">
    <property type="entry name" value="RBP11-like"/>
</dbReference>
<evidence type="ECO:0000259" key="12">
    <source>
        <dbReference type="SMART" id="SM00662"/>
    </source>
</evidence>
<dbReference type="Gene3D" id="3.30.1360.10">
    <property type="entry name" value="RNA polymerase, RBP11-like subunit"/>
    <property type="match status" value="1"/>
</dbReference>
<dbReference type="NCBIfam" id="NF003513">
    <property type="entry name" value="PRK05182.1-2"/>
    <property type="match status" value="1"/>
</dbReference>
<dbReference type="NCBIfam" id="TIGR02027">
    <property type="entry name" value="rpoA"/>
    <property type="match status" value="1"/>
</dbReference>
<evidence type="ECO:0000313" key="13">
    <source>
        <dbReference type="EMBL" id="AMM40259.1"/>
    </source>
</evidence>
<dbReference type="GO" id="GO:0003899">
    <property type="term" value="F:DNA-directed RNA polymerase activity"/>
    <property type="evidence" value="ECO:0007669"/>
    <property type="project" value="UniProtKB-UniRule"/>
</dbReference>
<dbReference type="FunFam" id="1.10.150.20:FF:000001">
    <property type="entry name" value="DNA-directed RNA polymerase subunit alpha"/>
    <property type="match status" value="1"/>
</dbReference>
<evidence type="ECO:0000256" key="5">
    <source>
        <dbReference type="ARBA" id="ARBA00022679"/>
    </source>
</evidence>
<evidence type="ECO:0000256" key="1">
    <source>
        <dbReference type="ARBA" id="ARBA00007123"/>
    </source>
</evidence>
<evidence type="ECO:0000256" key="2">
    <source>
        <dbReference type="ARBA" id="ARBA00012418"/>
    </source>
</evidence>
<evidence type="ECO:0000256" key="10">
    <source>
        <dbReference type="ARBA" id="ARBA00048552"/>
    </source>
</evidence>
<accession>A0A7U4TG83</accession>
<dbReference type="SUPFAM" id="SSF47789">
    <property type="entry name" value="C-terminal domain of RNA polymerase alpha subunit"/>
    <property type="match status" value="1"/>
</dbReference>
<dbReference type="FunFam" id="2.170.120.12:FF:000001">
    <property type="entry name" value="DNA-directed RNA polymerase subunit alpha"/>
    <property type="match status" value="1"/>
</dbReference>
<dbReference type="SUPFAM" id="SSF56553">
    <property type="entry name" value="Insert subdomain of RNA polymerase alpha subunit"/>
    <property type="match status" value="1"/>
</dbReference>
<comment type="function">
    <text evidence="11">DNA-dependent RNA polymerase catalyzes the transcription of DNA into RNA using the four ribonucleoside triphosphates as substrates.</text>
</comment>
<dbReference type="Gene3D" id="1.10.150.20">
    <property type="entry name" value="5' to 3' exonuclease, C-terminal subdomain"/>
    <property type="match status" value="1"/>
</dbReference>
<comment type="catalytic activity">
    <reaction evidence="10 11">
        <text>RNA(n) + a ribonucleoside 5'-triphosphate = RNA(n+1) + diphosphate</text>
        <dbReference type="Rhea" id="RHEA:21248"/>
        <dbReference type="Rhea" id="RHEA-COMP:14527"/>
        <dbReference type="Rhea" id="RHEA-COMP:17342"/>
        <dbReference type="ChEBI" id="CHEBI:33019"/>
        <dbReference type="ChEBI" id="CHEBI:61557"/>
        <dbReference type="ChEBI" id="CHEBI:140395"/>
        <dbReference type="EC" id="2.7.7.6"/>
    </reaction>
</comment>
<keyword evidence="4 11" id="KW-0240">DNA-directed RNA polymerase</keyword>
<dbReference type="GO" id="GO:0000428">
    <property type="term" value="C:DNA-directed RNA polymerase complex"/>
    <property type="evidence" value="ECO:0007669"/>
    <property type="project" value="UniProtKB-KW"/>
</dbReference>
<dbReference type="NCBIfam" id="NF003519">
    <property type="entry name" value="PRK05182.2-5"/>
    <property type="match status" value="1"/>
</dbReference>
<evidence type="ECO:0000256" key="11">
    <source>
        <dbReference type="HAMAP-Rule" id="MF_00059"/>
    </source>
</evidence>
<comment type="domain">
    <text evidence="11">The N-terminal domain is essential for RNAP assembly and basal transcription, whereas the C-terminal domain is involved in interaction with transcriptional regulators and with upstream promoter elements.</text>
</comment>
<dbReference type="SMART" id="SM00662">
    <property type="entry name" value="RPOLD"/>
    <property type="match status" value="1"/>
</dbReference>
<dbReference type="EMBL" id="CP013015">
    <property type="protein sequence ID" value="AMM40259.1"/>
    <property type="molecule type" value="Genomic_DNA"/>
</dbReference>
<evidence type="ECO:0000256" key="8">
    <source>
        <dbReference type="ARBA" id="ARBA00032524"/>
    </source>
</evidence>
<evidence type="ECO:0000256" key="4">
    <source>
        <dbReference type="ARBA" id="ARBA00022478"/>
    </source>
</evidence>
<dbReference type="Pfam" id="PF01000">
    <property type="entry name" value="RNA_pol_A_bac"/>
    <property type="match status" value="1"/>
</dbReference>
<dbReference type="HAMAP" id="MF_00059">
    <property type="entry name" value="RNApol_bact_RpoA"/>
    <property type="match status" value="1"/>
</dbReference>
<organism evidence="13 14">
    <name type="scientific">Desulfofervidus auxilii</name>
    <dbReference type="NCBI Taxonomy" id="1621989"/>
    <lineage>
        <taxon>Bacteria</taxon>
        <taxon>Pseudomonadati</taxon>
        <taxon>Thermodesulfobacteriota</taxon>
        <taxon>Candidatus Desulfofervidia</taxon>
        <taxon>Candidatus Desulfofervidales</taxon>
        <taxon>Candidatus Desulfofervidaceae</taxon>
        <taxon>Candidatus Desulfofervidus</taxon>
    </lineage>
</organism>
<name>A0A7U4TG83_DESA2</name>
<dbReference type="GO" id="GO:0006351">
    <property type="term" value="P:DNA-templated transcription"/>
    <property type="evidence" value="ECO:0007669"/>
    <property type="project" value="UniProtKB-UniRule"/>
</dbReference>
<keyword evidence="6 11" id="KW-0548">Nucleotidyltransferase</keyword>
<dbReference type="EC" id="2.7.7.6" evidence="2 11"/>
<feature type="region of interest" description="Alpha N-terminal domain (alpha-NTD)" evidence="11">
    <location>
        <begin position="1"/>
        <end position="234"/>
    </location>
</feature>
<evidence type="ECO:0000256" key="3">
    <source>
        <dbReference type="ARBA" id="ARBA00015972"/>
    </source>
</evidence>
<keyword evidence="14" id="KW-1185">Reference proteome</keyword>
<gene>
    <name evidence="11" type="primary">rpoA</name>
    <name evidence="13" type="ORF">HS1_000453</name>
</gene>
<evidence type="ECO:0000256" key="7">
    <source>
        <dbReference type="ARBA" id="ARBA00023163"/>
    </source>
</evidence>